<dbReference type="OrthoDB" id="9801695at2"/>
<dbReference type="Pfam" id="PF01464">
    <property type="entry name" value="SLT"/>
    <property type="match status" value="1"/>
</dbReference>
<name>A0A3S9AZ81_9HYPH</name>
<keyword evidence="7" id="KW-1185">Reference proteome</keyword>
<dbReference type="Gene3D" id="1.10.530.10">
    <property type="match status" value="1"/>
</dbReference>
<dbReference type="PANTHER" id="PTHR37423">
    <property type="entry name" value="SOLUBLE LYTIC MUREIN TRANSGLYCOSYLASE-RELATED"/>
    <property type="match status" value="1"/>
</dbReference>
<dbReference type="Proteomes" id="UP000268192">
    <property type="component" value="Chromosome"/>
</dbReference>
<comment type="similarity">
    <text evidence="1">Belongs to the transglycosylase Slt family.</text>
</comment>
<dbReference type="KEGG" id="abaw:D5400_00845"/>
<reference evidence="6 7" key="1">
    <citation type="submission" date="2018-09" db="EMBL/GenBank/DDBJ databases">
        <title>Marinorhizobium profundi gen. nov., sp. nov., isolated from a deep-sea sediment sample from the New Britain Trench and proposal of Marinorhizobiaceae fam. nov. in the order Rhizobiales of the class Alphaproteobacteria.</title>
        <authorList>
            <person name="Cao J."/>
        </authorList>
    </citation>
    <scope>NUCLEOTIDE SEQUENCE [LARGE SCALE GENOMIC DNA]</scope>
    <source>
        <strain evidence="6 7">WS11</strain>
    </source>
</reference>
<protein>
    <submittedName>
        <fullName evidence="6">Lytic transglycosylase domain-containing protein</fullName>
    </submittedName>
</protein>
<dbReference type="InterPro" id="IPR008258">
    <property type="entry name" value="Transglycosylase_SLT_dom_1"/>
</dbReference>
<dbReference type="AlphaFoldDB" id="A0A3S9AZ81"/>
<evidence type="ECO:0000313" key="6">
    <source>
        <dbReference type="EMBL" id="AZN70010.1"/>
    </source>
</evidence>
<evidence type="ECO:0000259" key="5">
    <source>
        <dbReference type="Pfam" id="PF01464"/>
    </source>
</evidence>
<dbReference type="CDD" id="cd00254">
    <property type="entry name" value="LT-like"/>
    <property type="match status" value="1"/>
</dbReference>
<evidence type="ECO:0000313" key="7">
    <source>
        <dbReference type="Proteomes" id="UP000268192"/>
    </source>
</evidence>
<keyword evidence="4" id="KW-0812">Transmembrane</keyword>
<keyword evidence="4" id="KW-0472">Membrane</keyword>
<accession>A0A3S9AZ81</accession>
<comment type="similarity">
    <text evidence="2">Belongs to the virb1 family.</text>
</comment>
<evidence type="ECO:0000256" key="4">
    <source>
        <dbReference type="SAM" id="Phobius"/>
    </source>
</evidence>
<feature type="region of interest" description="Disordered" evidence="3">
    <location>
        <begin position="282"/>
        <end position="334"/>
    </location>
</feature>
<evidence type="ECO:0000256" key="1">
    <source>
        <dbReference type="ARBA" id="ARBA00007734"/>
    </source>
</evidence>
<feature type="transmembrane region" description="Helical" evidence="4">
    <location>
        <begin position="85"/>
        <end position="107"/>
    </location>
</feature>
<sequence>MRCHRSRHPSSSLSLIGRMPVTPLDPIVHRAAVARSGGQGRRPVFRVSVISPDDARPENVGRRRSLALGRSEHDGRLVAHRDGGACAAVPTLMTMLFACAMIVVMVAPASAEPPPGEPLPATVSAAPRSDPWAPHVAAAARRFAIPERWIRAVLAVESVGDPAALSPKGAIGLMQVMPATWEELRAKHGLGADPWQPRDNILAGTAYLRAMHDRYGSVDAMLAAYNAGPGRYDEHLASGRALPAETVDYVAKIAPMIDGTAPITRTAGSSSSPSWRRAPLFFTRSTDRDHDDADDSLPLSGRPSDDPPIVDLSALVPPSDGLFVERPAREGDRR</sequence>
<organism evidence="6 7">
    <name type="scientific">Georhizobium profundi</name>
    <dbReference type="NCBI Taxonomy" id="2341112"/>
    <lineage>
        <taxon>Bacteria</taxon>
        <taxon>Pseudomonadati</taxon>
        <taxon>Pseudomonadota</taxon>
        <taxon>Alphaproteobacteria</taxon>
        <taxon>Hyphomicrobiales</taxon>
        <taxon>Rhizobiaceae</taxon>
        <taxon>Georhizobium</taxon>
    </lineage>
</organism>
<dbReference type="PANTHER" id="PTHR37423:SF2">
    <property type="entry name" value="MEMBRANE-BOUND LYTIC MUREIN TRANSGLYCOSYLASE C"/>
    <property type="match status" value="1"/>
</dbReference>
<dbReference type="InterPro" id="IPR023346">
    <property type="entry name" value="Lysozyme-like_dom_sf"/>
</dbReference>
<evidence type="ECO:0000256" key="2">
    <source>
        <dbReference type="ARBA" id="ARBA00009387"/>
    </source>
</evidence>
<feature type="domain" description="Transglycosylase SLT" evidence="5">
    <location>
        <begin position="137"/>
        <end position="239"/>
    </location>
</feature>
<dbReference type="EMBL" id="CP032509">
    <property type="protein sequence ID" value="AZN70010.1"/>
    <property type="molecule type" value="Genomic_DNA"/>
</dbReference>
<keyword evidence="4" id="KW-1133">Transmembrane helix</keyword>
<evidence type="ECO:0000256" key="3">
    <source>
        <dbReference type="SAM" id="MobiDB-lite"/>
    </source>
</evidence>
<proteinExistence type="inferred from homology"/>
<gene>
    <name evidence="6" type="ORF">D5400_00845</name>
</gene>
<dbReference type="SUPFAM" id="SSF53955">
    <property type="entry name" value="Lysozyme-like"/>
    <property type="match status" value="1"/>
</dbReference>